<dbReference type="PANTHER" id="PTHR45913">
    <property type="entry name" value="EPM2A-INTERACTING PROTEIN 1"/>
    <property type="match status" value="1"/>
</dbReference>
<keyword evidence="2" id="KW-1185">Reference proteome</keyword>
<name>A0A0V1MVY1_9BILA</name>
<comment type="caution">
    <text evidence="1">The sequence shown here is derived from an EMBL/GenBank/DDBJ whole genome shotgun (WGS) entry which is preliminary data.</text>
</comment>
<sequence length="184" mass="21056">MNFGGLRLLRQGNLQHARWLNIRQTKCVGVCTDSTQAMCCRNSSFITGVLEVNPIHCNSHRAALASKTLPDKLKNVLDISMKIVNHIKSRPLQCHLLEVFCEDMGSIHYSLLLHTEVRWLSRRKILTRLVQLREGVAVFLDKSSYAEYLRDESFVLNEFSKLNQLNFHLQGLKASDILVAHDKI</sequence>
<proteinExistence type="predicted"/>
<dbReference type="PANTHER" id="PTHR45913:SF19">
    <property type="entry name" value="LOW QUALITY PROTEIN: ZINC FINGER BED DOMAIN-CONTAINING PROTEIN 5-LIKE"/>
    <property type="match status" value="1"/>
</dbReference>
<dbReference type="Proteomes" id="UP000054843">
    <property type="component" value="Unassembled WGS sequence"/>
</dbReference>
<protein>
    <submittedName>
        <fullName evidence="1">Zinc finger BED domain-containing protein 5</fullName>
    </submittedName>
</protein>
<reference evidence="1 2" key="1">
    <citation type="submission" date="2015-01" db="EMBL/GenBank/DDBJ databases">
        <title>Evolution of Trichinella species and genotypes.</title>
        <authorList>
            <person name="Korhonen P.K."/>
            <person name="Edoardo P."/>
            <person name="Giuseppe L.R."/>
            <person name="Gasser R.B."/>
        </authorList>
    </citation>
    <scope>NUCLEOTIDE SEQUENCE [LARGE SCALE GENOMIC DNA]</scope>
    <source>
        <strain evidence="1">ISS1980</strain>
    </source>
</reference>
<dbReference type="SUPFAM" id="SSF53098">
    <property type="entry name" value="Ribonuclease H-like"/>
    <property type="match status" value="1"/>
</dbReference>
<evidence type="ECO:0000313" key="1">
    <source>
        <dbReference type="EMBL" id="KRZ75791.1"/>
    </source>
</evidence>
<dbReference type="AlphaFoldDB" id="A0A0V1MVY1"/>
<dbReference type="InterPro" id="IPR012337">
    <property type="entry name" value="RNaseH-like_sf"/>
</dbReference>
<evidence type="ECO:0000313" key="2">
    <source>
        <dbReference type="Proteomes" id="UP000054843"/>
    </source>
</evidence>
<gene>
    <name evidence="1" type="primary">ZBED5</name>
    <name evidence="1" type="ORF">T10_807</name>
</gene>
<organism evidence="1 2">
    <name type="scientific">Trichinella papuae</name>
    <dbReference type="NCBI Taxonomy" id="268474"/>
    <lineage>
        <taxon>Eukaryota</taxon>
        <taxon>Metazoa</taxon>
        <taxon>Ecdysozoa</taxon>
        <taxon>Nematoda</taxon>
        <taxon>Enoplea</taxon>
        <taxon>Dorylaimia</taxon>
        <taxon>Trichinellida</taxon>
        <taxon>Trichinellidae</taxon>
        <taxon>Trichinella</taxon>
    </lineage>
</organism>
<dbReference type="EMBL" id="JYDO01000034">
    <property type="protein sequence ID" value="KRZ75791.1"/>
    <property type="molecule type" value="Genomic_DNA"/>
</dbReference>
<accession>A0A0V1MVY1</accession>
<dbReference type="STRING" id="268474.A0A0V1MVY1"/>